<evidence type="ECO:0000256" key="1">
    <source>
        <dbReference type="SAM" id="MobiDB-lite"/>
    </source>
</evidence>
<dbReference type="RefSeq" id="XP_013265377.1">
    <property type="nucleotide sequence ID" value="XM_013409923.1"/>
</dbReference>
<keyword evidence="2" id="KW-0732">Signal</keyword>
<dbReference type="Proteomes" id="UP000027920">
    <property type="component" value="Unassembled WGS sequence"/>
</dbReference>
<sequence length="447" mass="46826">MKAFTFSALSTLFAGLTLAHPVDLQARQSGFSDVDITILQFALTLEHLENEFYRSAFRTFTLQHFLDAGFDEDFFLNLQFIAADEAAHVELLAGAIQGAGHFPVQPCQYNFPVTDIQSFVTLSAILESVGTSAYLGAAPFVGSKDILGIAASIMAVEAFHTSLQRTSIGGVGAPDPFATPLGANAVFTLAAQFIVSCPSNNPPLPFTAFPGLAISDSQSCFRENSFDGKSVQQMVHDNSGTPPPSSQEVAPPPPAEMAAQTTAAPTETSMDSAMITETSAESETAVATETAVAAESETVTDSATVTDAATSAAETAETSTETSEGAEPTAAPERRDLSARQSSRQRGCSAPFGGSSINLVPDFGASRHDFSRVVQVFVTFVSGFNVISVAVQFNRGGINVNIPTGIGGQVFVFITVIDISGGRLSDSDILFGPAIMEVAPAFPSLSF</sequence>
<evidence type="ECO:0000313" key="3">
    <source>
        <dbReference type="EMBL" id="KEF62787.1"/>
    </source>
</evidence>
<dbReference type="PANTHER" id="PTHR38705">
    <property type="entry name" value="PROTEIN RDS1"/>
    <property type="match status" value="1"/>
</dbReference>
<feature type="compositionally biased region" description="Low complexity" evidence="1">
    <location>
        <begin position="276"/>
        <end position="331"/>
    </location>
</feature>
<dbReference type="EMBL" id="AMGV01000001">
    <property type="protein sequence ID" value="KEF62787.1"/>
    <property type="molecule type" value="Genomic_DNA"/>
</dbReference>
<dbReference type="Pfam" id="PF13668">
    <property type="entry name" value="Ferritin_2"/>
    <property type="match status" value="1"/>
</dbReference>
<dbReference type="InterPro" id="IPR039254">
    <property type="entry name" value="Rds1"/>
</dbReference>
<keyword evidence="4" id="KW-1185">Reference proteome</keyword>
<feature type="signal peptide" evidence="2">
    <location>
        <begin position="1"/>
        <end position="19"/>
    </location>
</feature>
<dbReference type="CDD" id="cd00657">
    <property type="entry name" value="Ferritin_like"/>
    <property type="match status" value="1"/>
</dbReference>
<reference evidence="3 4" key="1">
    <citation type="submission" date="2013-03" db="EMBL/GenBank/DDBJ databases">
        <title>The Genome Sequence of Exophiala aquamarina CBS 119918.</title>
        <authorList>
            <consortium name="The Broad Institute Genomics Platform"/>
            <person name="Cuomo C."/>
            <person name="de Hoog S."/>
            <person name="Gorbushina A."/>
            <person name="Walker B."/>
            <person name="Young S.K."/>
            <person name="Zeng Q."/>
            <person name="Gargeya S."/>
            <person name="Fitzgerald M."/>
            <person name="Haas B."/>
            <person name="Abouelleil A."/>
            <person name="Allen A.W."/>
            <person name="Alvarado L."/>
            <person name="Arachchi H.M."/>
            <person name="Berlin A.M."/>
            <person name="Chapman S.B."/>
            <person name="Gainer-Dewar J."/>
            <person name="Goldberg J."/>
            <person name="Griggs A."/>
            <person name="Gujja S."/>
            <person name="Hansen M."/>
            <person name="Howarth C."/>
            <person name="Imamovic A."/>
            <person name="Ireland A."/>
            <person name="Larimer J."/>
            <person name="McCowan C."/>
            <person name="Murphy C."/>
            <person name="Pearson M."/>
            <person name="Poon T.W."/>
            <person name="Priest M."/>
            <person name="Roberts A."/>
            <person name="Saif S."/>
            <person name="Shea T."/>
            <person name="Sisk P."/>
            <person name="Sykes S."/>
            <person name="Wortman J."/>
            <person name="Nusbaum C."/>
            <person name="Birren B."/>
        </authorList>
    </citation>
    <scope>NUCLEOTIDE SEQUENCE [LARGE SCALE GENOMIC DNA]</scope>
    <source>
        <strain evidence="3 4">CBS 119918</strain>
    </source>
</reference>
<feature type="region of interest" description="Disordered" evidence="1">
    <location>
        <begin position="233"/>
        <end position="351"/>
    </location>
</feature>
<feature type="compositionally biased region" description="Pro residues" evidence="1">
    <location>
        <begin position="241"/>
        <end position="255"/>
    </location>
</feature>
<accession>A0A072PSU3</accession>
<evidence type="ECO:0000313" key="4">
    <source>
        <dbReference type="Proteomes" id="UP000027920"/>
    </source>
</evidence>
<name>A0A072PSU3_9EURO</name>
<dbReference type="InterPro" id="IPR009078">
    <property type="entry name" value="Ferritin-like_SF"/>
</dbReference>
<dbReference type="VEuPathDB" id="FungiDB:A1O9_00760"/>
<dbReference type="PANTHER" id="PTHR38705:SF1">
    <property type="entry name" value="PROTEIN RDS1"/>
    <property type="match status" value="1"/>
</dbReference>
<dbReference type="SUPFAM" id="SSF47240">
    <property type="entry name" value="Ferritin-like"/>
    <property type="match status" value="1"/>
</dbReference>
<dbReference type="OrthoDB" id="1001765at2759"/>
<comment type="caution">
    <text evidence="3">The sequence shown here is derived from an EMBL/GenBank/DDBJ whole genome shotgun (WGS) entry which is preliminary data.</text>
</comment>
<gene>
    <name evidence="3" type="ORF">A1O9_00760</name>
</gene>
<organism evidence="3 4">
    <name type="scientific">Exophiala aquamarina CBS 119918</name>
    <dbReference type="NCBI Taxonomy" id="1182545"/>
    <lineage>
        <taxon>Eukaryota</taxon>
        <taxon>Fungi</taxon>
        <taxon>Dikarya</taxon>
        <taxon>Ascomycota</taxon>
        <taxon>Pezizomycotina</taxon>
        <taxon>Eurotiomycetes</taxon>
        <taxon>Chaetothyriomycetidae</taxon>
        <taxon>Chaetothyriales</taxon>
        <taxon>Herpotrichiellaceae</taxon>
        <taxon>Exophiala</taxon>
    </lineage>
</organism>
<feature type="chain" id="PRO_5001681805" evidence="2">
    <location>
        <begin position="20"/>
        <end position="447"/>
    </location>
</feature>
<proteinExistence type="predicted"/>
<protein>
    <submittedName>
        <fullName evidence="3">Uncharacterized protein</fullName>
    </submittedName>
</protein>
<evidence type="ECO:0000256" key="2">
    <source>
        <dbReference type="SAM" id="SignalP"/>
    </source>
</evidence>
<dbReference type="GeneID" id="25275711"/>
<dbReference type="HOGENOM" id="CLU_029630_0_0_1"/>
<dbReference type="STRING" id="1182545.A0A072PSU3"/>
<dbReference type="AlphaFoldDB" id="A0A072PSU3"/>
<feature type="compositionally biased region" description="Low complexity" evidence="1">
    <location>
        <begin position="256"/>
        <end position="268"/>
    </location>
</feature>